<dbReference type="EMBL" id="BMAW01075083">
    <property type="protein sequence ID" value="GFT94909.1"/>
    <property type="molecule type" value="Genomic_DNA"/>
</dbReference>
<comment type="caution">
    <text evidence="6">The sequence shown here is derived from an EMBL/GenBank/DDBJ whole genome shotgun (WGS) entry which is preliminary data.</text>
</comment>
<dbReference type="GO" id="GO:0006606">
    <property type="term" value="P:protein import into nucleus"/>
    <property type="evidence" value="ECO:0007669"/>
    <property type="project" value="TreeGrafter"/>
</dbReference>
<dbReference type="InterPro" id="IPR015943">
    <property type="entry name" value="WD40/YVTN_repeat-like_dom_sf"/>
</dbReference>
<evidence type="ECO:0000256" key="3">
    <source>
        <dbReference type="ARBA" id="ARBA00022448"/>
    </source>
</evidence>
<evidence type="ECO:0000259" key="5">
    <source>
        <dbReference type="Pfam" id="PF08801"/>
    </source>
</evidence>
<dbReference type="InterPro" id="IPR037624">
    <property type="entry name" value="Nup133-like"/>
</dbReference>
<dbReference type="GO" id="GO:0031080">
    <property type="term" value="C:nuclear pore outer ring"/>
    <property type="evidence" value="ECO:0007669"/>
    <property type="project" value="TreeGrafter"/>
</dbReference>
<dbReference type="SUPFAM" id="SSF117289">
    <property type="entry name" value="Nucleoporin domain"/>
    <property type="match status" value="1"/>
</dbReference>
<comment type="subcellular location">
    <subcellularLocation>
        <location evidence="1">Nucleus</location>
    </subcellularLocation>
</comment>
<evidence type="ECO:0000313" key="6">
    <source>
        <dbReference type="EMBL" id="GFT94909.1"/>
    </source>
</evidence>
<dbReference type="GO" id="GO:0000972">
    <property type="term" value="P:transcription-dependent tethering of RNA polymerase II gene DNA at nuclear periphery"/>
    <property type="evidence" value="ECO:0007669"/>
    <property type="project" value="TreeGrafter"/>
</dbReference>
<dbReference type="Pfam" id="PF08801">
    <property type="entry name" value="Nucleoporin_N"/>
    <property type="match status" value="1"/>
</dbReference>
<dbReference type="PANTHER" id="PTHR13405">
    <property type="entry name" value="NUCLEAR PORE COMPLEX PROTEIN NUP133"/>
    <property type="match status" value="1"/>
</dbReference>
<evidence type="ECO:0000256" key="4">
    <source>
        <dbReference type="ARBA" id="ARBA00023242"/>
    </source>
</evidence>
<evidence type="ECO:0000256" key="1">
    <source>
        <dbReference type="ARBA" id="ARBA00004123"/>
    </source>
</evidence>
<dbReference type="InterPro" id="IPR014908">
    <property type="entry name" value="Nucleoporin_Nup133/Nup155_N"/>
</dbReference>
<feature type="domain" description="Nucleoporin Nup133/Nup155-like N-terminal" evidence="5">
    <location>
        <begin position="59"/>
        <end position="417"/>
    </location>
</feature>
<proteinExistence type="inferred from homology"/>
<evidence type="ECO:0000313" key="7">
    <source>
        <dbReference type="Proteomes" id="UP000887013"/>
    </source>
</evidence>
<dbReference type="PANTHER" id="PTHR13405:SF11">
    <property type="entry name" value="NUCLEAR PORE COMPLEX PROTEIN NUP133"/>
    <property type="match status" value="1"/>
</dbReference>
<accession>A0A8X6Q1Y8</accession>
<dbReference type="AlphaFoldDB" id="A0A8X6Q1Y8"/>
<dbReference type="GO" id="GO:0016973">
    <property type="term" value="P:poly(A)+ mRNA export from nucleus"/>
    <property type="evidence" value="ECO:0007669"/>
    <property type="project" value="TreeGrafter"/>
</dbReference>
<dbReference type="Gene3D" id="2.130.10.10">
    <property type="entry name" value="YVTN repeat-like/Quinoprotein amine dehydrogenase"/>
    <property type="match status" value="1"/>
</dbReference>
<keyword evidence="3" id="KW-0813">Transport</keyword>
<protein>
    <submittedName>
        <fullName evidence="6">Nuclear pore complex protein Nup133</fullName>
    </submittedName>
</protein>
<organism evidence="6 7">
    <name type="scientific">Nephila pilipes</name>
    <name type="common">Giant wood spider</name>
    <name type="synonym">Nephila maculata</name>
    <dbReference type="NCBI Taxonomy" id="299642"/>
    <lineage>
        <taxon>Eukaryota</taxon>
        <taxon>Metazoa</taxon>
        <taxon>Ecdysozoa</taxon>
        <taxon>Arthropoda</taxon>
        <taxon>Chelicerata</taxon>
        <taxon>Arachnida</taxon>
        <taxon>Araneae</taxon>
        <taxon>Araneomorphae</taxon>
        <taxon>Entelegynae</taxon>
        <taxon>Araneoidea</taxon>
        <taxon>Nephilidae</taxon>
        <taxon>Nephila</taxon>
    </lineage>
</organism>
<name>A0A8X6Q1Y8_NEPPI</name>
<keyword evidence="4" id="KW-0539">Nucleus</keyword>
<reference evidence="6" key="1">
    <citation type="submission" date="2020-08" db="EMBL/GenBank/DDBJ databases">
        <title>Multicomponent nature underlies the extraordinary mechanical properties of spider dragline silk.</title>
        <authorList>
            <person name="Kono N."/>
            <person name="Nakamura H."/>
            <person name="Mori M."/>
            <person name="Yoshida Y."/>
            <person name="Ohtoshi R."/>
            <person name="Malay A.D."/>
            <person name="Moran D.A.P."/>
            <person name="Tomita M."/>
            <person name="Numata K."/>
            <person name="Arakawa K."/>
        </authorList>
    </citation>
    <scope>NUCLEOTIDE SEQUENCE</scope>
</reference>
<dbReference type="OrthoDB" id="6419010at2759"/>
<keyword evidence="7" id="KW-1185">Reference proteome</keyword>
<dbReference type="GO" id="GO:0017056">
    <property type="term" value="F:structural constituent of nuclear pore"/>
    <property type="evidence" value="ECO:0007669"/>
    <property type="project" value="InterPro"/>
</dbReference>
<dbReference type="Proteomes" id="UP000887013">
    <property type="component" value="Unassembled WGS sequence"/>
</dbReference>
<sequence length="717" mass="80414">MFSPYTKTSLSVVKGQKPAKSSPYFSPSLRRSLNPSISRNSPFGRSFNNSVLEDPTNHLIECYGSTLPVLVTEAITIADRISDISVKLEPFGYASLVCGRQLLIWKYKQDGEKSVVHCKELTLPPSDLAHKAELVHLFQTEDSRLPSALAVSPEGHVRYWPNINHEGSSVDAQPHLQGQECCSLSSIYPLGCILATTSSSLIIISPTIGDGQPNIICRTLTLPQGVLAGIGRKVSSFIFGVIPAQTSEIKQLNRVLSTRTDDGDYFLYVLSNSCVQKWHIAKKDKRENYDQLIFEVDLDRELKQIYAEELFTNDSNVIPGLKTWCLDMQLYQSGVMILTACAVPVSSGGNVHYGFGFLDTSSNEQAQTFSSFNLATYTEVYQEENEERLLNYKFLLPSIESQFAYIYNNEKVFCIPIVSPQIDYNVLDFSGTGNVVLGSGSCDGTPLFFTRDYGIISFLPNQKTFNDSKLLASMKDVSIRKPDPGELPESLSAKLRIAMCSYCSNELEKCERLIGEILADVKSSDKEDLDEAIINLSLRIIDDYPVSDPRWCESVPSGSVSSSLLISYQLEDKLKVHECLIVFLKTFHLFEKLTTTKMSDFRIPTKVLLCEHAEKLVAAKAIRLYLTEHGEFIEAVVRDTLDRRGIEVKNHLTPQDVFFREVSAFHTIFPSLIELEKEHLNADESLEKTLNAVMTMNKIFVELQTGEQQMFPMYPPM</sequence>
<evidence type="ECO:0000256" key="2">
    <source>
        <dbReference type="ARBA" id="ARBA00005569"/>
    </source>
</evidence>
<gene>
    <name evidence="6" type="primary">Nup133</name>
    <name evidence="6" type="ORF">NPIL_704711</name>
</gene>
<comment type="similarity">
    <text evidence="2">Belongs to the nucleoporin Nup133 family.</text>
</comment>